<evidence type="ECO:0008006" key="3">
    <source>
        <dbReference type="Google" id="ProtNLM"/>
    </source>
</evidence>
<evidence type="ECO:0000313" key="1">
    <source>
        <dbReference type="EMBL" id="TDR13220.1"/>
    </source>
</evidence>
<dbReference type="OrthoDB" id="9930334at2"/>
<keyword evidence="2" id="KW-1185">Reference proteome</keyword>
<protein>
    <recommendedName>
        <fullName evidence="3">Protein FliT</fullName>
    </recommendedName>
</protein>
<accession>A0A4R6X6W1</accession>
<dbReference type="RefSeq" id="WP_133562390.1">
    <property type="nucleotide sequence ID" value="NZ_SNZA01000003.1"/>
</dbReference>
<reference evidence="1 2" key="1">
    <citation type="submission" date="2019-03" db="EMBL/GenBank/DDBJ databases">
        <title>Genomic Encyclopedia of Type Strains, Phase IV (KMG-IV): sequencing the most valuable type-strain genomes for metagenomic binning, comparative biology and taxonomic classification.</title>
        <authorList>
            <person name="Goeker M."/>
        </authorList>
    </citation>
    <scope>NUCLEOTIDE SEQUENCE [LARGE SCALE GENOMIC DNA]</scope>
    <source>
        <strain evidence="1 2">DSM 5604</strain>
    </source>
</reference>
<dbReference type="Proteomes" id="UP000295729">
    <property type="component" value="Unassembled WGS sequence"/>
</dbReference>
<evidence type="ECO:0000313" key="2">
    <source>
        <dbReference type="Proteomes" id="UP000295729"/>
    </source>
</evidence>
<sequence>MSIEYTPENLLKLLSSFSKAITDKDIDALLAIDSYISELIKRELLTQEFIAIHKEEMTQLYALMRESEACIEVLKSEIKTEQSDLKKKVKISKRYLDIERL</sequence>
<dbReference type="AlphaFoldDB" id="A0A4R6X6W1"/>
<organism evidence="1 2">
    <name type="scientific">Marinomonas communis</name>
    <dbReference type="NCBI Taxonomy" id="28254"/>
    <lineage>
        <taxon>Bacteria</taxon>
        <taxon>Pseudomonadati</taxon>
        <taxon>Pseudomonadota</taxon>
        <taxon>Gammaproteobacteria</taxon>
        <taxon>Oceanospirillales</taxon>
        <taxon>Oceanospirillaceae</taxon>
        <taxon>Marinomonas</taxon>
    </lineage>
</organism>
<name>A0A4R6X6W1_9GAMM</name>
<dbReference type="EMBL" id="SNZA01000003">
    <property type="protein sequence ID" value="TDR13220.1"/>
    <property type="molecule type" value="Genomic_DNA"/>
</dbReference>
<gene>
    <name evidence="1" type="ORF">C8D85_2096</name>
</gene>
<comment type="caution">
    <text evidence="1">The sequence shown here is derived from an EMBL/GenBank/DDBJ whole genome shotgun (WGS) entry which is preliminary data.</text>
</comment>
<proteinExistence type="predicted"/>